<evidence type="ECO:0000313" key="2">
    <source>
        <dbReference type="Proteomes" id="UP000050761"/>
    </source>
</evidence>
<sequence length="117" mass="13017">MTRSFGETFNLVRAPSAPTEGTVGAILGSTGARSNCLRNTGIMRLLKHYTGSSQHLKLLVYRNHPLFAQRRQHFINEFDRPVFVVSAGELPIVRECDYRPSFMGLHDSALCPLSLAV</sequence>
<protein>
    <submittedName>
        <fullName evidence="3">POR_N domain-containing protein</fullName>
    </submittedName>
</protein>
<dbReference type="Proteomes" id="UP000050761">
    <property type="component" value="Unassembled WGS sequence"/>
</dbReference>
<reference evidence="1 2" key="1">
    <citation type="submission" date="2018-11" db="EMBL/GenBank/DDBJ databases">
        <authorList>
            <consortium name="Pathogen Informatics"/>
        </authorList>
    </citation>
    <scope>NUCLEOTIDE SEQUENCE [LARGE SCALE GENOMIC DNA]</scope>
</reference>
<reference evidence="3" key="2">
    <citation type="submission" date="2019-09" db="UniProtKB">
        <authorList>
            <consortium name="WormBaseParasite"/>
        </authorList>
    </citation>
    <scope>IDENTIFICATION</scope>
</reference>
<dbReference type="EMBL" id="UZAH01028454">
    <property type="protein sequence ID" value="VDP00261.1"/>
    <property type="molecule type" value="Genomic_DNA"/>
</dbReference>
<keyword evidence="2" id="KW-1185">Reference proteome</keyword>
<dbReference type="WBParaSite" id="HPBE_0001462101-mRNA-1">
    <property type="protein sequence ID" value="HPBE_0001462101-mRNA-1"/>
    <property type="gene ID" value="HPBE_0001462101"/>
</dbReference>
<dbReference type="AlphaFoldDB" id="A0A3P7ZKK1"/>
<evidence type="ECO:0000313" key="3">
    <source>
        <dbReference type="WBParaSite" id="HPBE_0001462101-mRNA-1"/>
    </source>
</evidence>
<accession>A0A3P7ZKK1</accession>
<evidence type="ECO:0000313" key="1">
    <source>
        <dbReference type="EMBL" id="VDP00261.1"/>
    </source>
</evidence>
<proteinExistence type="predicted"/>
<organism evidence="1">
    <name type="scientific">Heligmosomoides polygyrus</name>
    <name type="common">Parasitic roundworm</name>
    <dbReference type="NCBI Taxonomy" id="6339"/>
    <lineage>
        <taxon>Eukaryota</taxon>
        <taxon>Metazoa</taxon>
        <taxon>Ecdysozoa</taxon>
        <taxon>Nematoda</taxon>
        <taxon>Chromadorea</taxon>
        <taxon>Rhabditida</taxon>
        <taxon>Rhabditina</taxon>
        <taxon>Rhabditomorpha</taxon>
        <taxon>Strongyloidea</taxon>
        <taxon>Heligmosomidae</taxon>
        <taxon>Heligmosomoides</taxon>
    </lineage>
</organism>
<gene>
    <name evidence="1" type="ORF">HPBE_LOCUS14620</name>
</gene>
<name>A0A3P7ZKK1_HELPZ</name>